<reference evidence="10 11" key="1">
    <citation type="submission" date="2022-11" db="EMBL/GenBank/DDBJ databases">
        <title>Acinetobacter entericus sp. nov., isolated from the gut of the plastic-eating larvae of the Coleoptera insect Zophobas atratus.</title>
        <authorList>
            <person name="Dong X."/>
            <person name="Yang Y."/>
        </authorList>
    </citation>
    <scope>NUCLEOTIDE SEQUENCE [LARGE SCALE GENOMIC DNA]</scope>
    <source>
        <strain evidence="10 11">BIT-DXN8</strain>
    </source>
</reference>
<feature type="region of interest" description="Disordered" evidence="7">
    <location>
        <begin position="486"/>
        <end position="513"/>
    </location>
</feature>
<proteinExistence type="inferred from homology"/>
<accession>A0ABT3NFE9</accession>
<dbReference type="SUPFAM" id="SSF50998">
    <property type="entry name" value="Quinoprotein alcohol dehydrogenase-like"/>
    <property type="match status" value="1"/>
</dbReference>
<comment type="subcellular location">
    <subcellularLocation>
        <location evidence="1">Fimbrium</location>
    </subcellularLocation>
</comment>
<dbReference type="Pfam" id="PF05567">
    <property type="entry name" value="T4P_PilY1"/>
    <property type="match status" value="1"/>
</dbReference>
<evidence type="ECO:0000256" key="3">
    <source>
        <dbReference type="ARBA" id="ARBA00022558"/>
    </source>
</evidence>
<evidence type="ECO:0000256" key="7">
    <source>
        <dbReference type="SAM" id="MobiDB-lite"/>
    </source>
</evidence>
<evidence type="ECO:0000259" key="9">
    <source>
        <dbReference type="Pfam" id="PF05567"/>
    </source>
</evidence>
<keyword evidence="8" id="KW-0732">Signal</keyword>
<evidence type="ECO:0000256" key="6">
    <source>
        <dbReference type="ARBA" id="ARBA00023263"/>
    </source>
</evidence>
<evidence type="ECO:0000256" key="2">
    <source>
        <dbReference type="ARBA" id="ARBA00008387"/>
    </source>
</evidence>
<feature type="signal peptide" evidence="8">
    <location>
        <begin position="1"/>
        <end position="26"/>
    </location>
</feature>
<sequence>MRLKPLVIMMALLPVMAVPTSTAVLASDLSLYRGNTTGKTSILLMLDTSGSMGISSLVLPNNNTLGSPGDVDPQYANTATPMCDRVNVDEGGVFKQWAYNALDKRVGSDTYNKTSFKKTVNINGRVISYYLRGCGNPSIDSAGKLIESSTGKFDRLSRLKDALIQLLADSSIPNTTYMGLGHFSAKTPLTVGTTTNKLVDGHSGRILVPNAQLNAAQREKLILQLVSLKSVDTTTNEDGTANANLKLSSTAYPDIFKASSGTPTAHAYAEAAAYMMGTTTGQDSSLPSTSTILYDGYSVMQKSDDATKQVYYVCVALGTERPTALGATVMACDNEWNKSESDWYDATNKRMGSTIKIYKPNGSGGWLQVTPIELKNTQNVGDMNSLWETHAKLPVGWRYGGWMKLAHEPMDIEPIGGKVWGNKGANNLVSYRSSPFSIKTGTTTQTVNTQGFQNCPSGYSVMSNWIALCQKSDIWTRNATNEEKKAKECLSPADGSVNPLPDARNEQGNPHTETYNMRQTSYVSSGKNNEKDSVCKQTVSAVNRPWGNITQTVTTSGPVDNNYGGFAYSATNTKNGNVYEAGGSTSSCDGNGIYFLTDGSPNSTKDSMAQTIMNTSLNNSASFGFTGKPSGAGVLVSPTLNSGLFKGETGGWEYIGEYAKKVRNRTDASNTQKNPADMNIKTAVVGFGASFAGITKNADGTYNCSSAPNDDAKNACLWGSKAYGDGGFYYAENSDDIKNSIIKFVSDVTVGFTPSSLGSISVPRDPLDQTKSMTEGFFPMIMPMEDSTFRTWAGNLKKYKILGGTLKDSSNNAIYKVENNQQIINSSAKDLWSNAAAGADHSIINSGGAWNKIPVPSTALAAADSISNIDSERKVYILDGSSLKKVTKTNLATDTTGTDALSGTYTINQRLALLNYMGYQTTFPAAATQTTLTSTEINTLAVNPASPYRFLGGAVHSTPLMLTKEATVSGANAAGTRDEYTVYGSMDGGLHIVDAKTGKEQSVFVPPEIITNQYDTLAGKDSKGVGSLSGIAYGVDAPWVADNTFKVQITKSGTTATTKYVANKMNIYGGLRMGGKGLYGLDILSPASPKLLFQIKPTTSNEFQRMAQIWAKPTIAEIRVKGERKKVLIFGGGYDADVYEKPAATFTEPSSTYGNALYVVDAANGNLIWMSSSNGSGISETYKKTINNDINYSVVGQPVVRDYDADGLADMIYFADLGGQIFRVDLNNNNQMSATTNTNIAVRVQPLAKLKNGAFVPRFYDRLSTAVFDDGQNRFVLVTAGSGNRSFPLEAEVGGKNKIYGLIDRDAAANGLENSSFTYAATILPANLANSGILGKTATKQISAADIANMKLTTGSTMLRGWSFELHSVDSGNYARAFEESQLITGDLYVSLYDPQATLTGTVSGCGGGVTGISTTHRICMPYGDCAAYVKTSYQGINGPAFGAVSSTDPRTTMLVGPIAETQEACVGNCPTANTALTNKNLYTYSQARKIKPVRWFEW</sequence>
<dbReference type="Proteomes" id="UP001209682">
    <property type="component" value="Unassembled WGS sequence"/>
</dbReference>
<evidence type="ECO:0000313" key="10">
    <source>
        <dbReference type="EMBL" id="MCW8038266.1"/>
    </source>
</evidence>
<feature type="domain" description="PilY1 beta-propeller" evidence="9">
    <location>
        <begin position="970"/>
        <end position="1233"/>
    </location>
</feature>
<name>A0ABT3NFE9_9GAMM</name>
<evidence type="ECO:0000256" key="5">
    <source>
        <dbReference type="ARBA" id="ARBA00022837"/>
    </source>
</evidence>
<keyword evidence="5" id="KW-0106">Calcium</keyword>
<dbReference type="InterPro" id="IPR008707">
    <property type="entry name" value="B-propeller_PilY1"/>
</dbReference>
<keyword evidence="11" id="KW-1185">Reference proteome</keyword>
<keyword evidence="6" id="KW-0281">Fimbrium</keyword>
<keyword evidence="4" id="KW-0479">Metal-binding</keyword>
<evidence type="ECO:0000256" key="4">
    <source>
        <dbReference type="ARBA" id="ARBA00022723"/>
    </source>
</evidence>
<protein>
    <submittedName>
        <fullName evidence="10">PilC/PilY family type IV pilus protein</fullName>
    </submittedName>
</protein>
<keyword evidence="3" id="KW-1029">Fimbrium biogenesis</keyword>
<comment type="similarity">
    <text evidence="2">Belongs to the PilY1 family.</text>
</comment>
<feature type="chain" id="PRO_5045406682" evidence="8">
    <location>
        <begin position="27"/>
        <end position="1499"/>
    </location>
</feature>
<dbReference type="InterPro" id="IPR011047">
    <property type="entry name" value="Quinoprotein_ADH-like_sf"/>
</dbReference>
<evidence type="ECO:0000256" key="1">
    <source>
        <dbReference type="ARBA" id="ARBA00004561"/>
    </source>
</evidence>
<evidence type="ECO:0000256" key="8">
    <source>
        <dbReference type="SAM" id="SignalP"/>
    </source>
</evidence>
<dbReference type="EMBL" id="JAPEQW010000003">
    <property type="protein sequence ID" value="MCW8038266.1"/>
    <property type="molecule type" value="Genomic_DNA"/>
</dbReference>
<evidence type="ECO:0000313" key="11">
    <source>
        <dbReference type="Proteomes" id="UP001209682"/>
    </source>
</evidence>
<gene>
    <name evidence="10" type="ORF">OKC24_03595</name>
</gene>
<dbReference type="RefSeq" id="WP_265464809.1">
    <property type="nucleotide sequence ID" value="NZ_JAPEQW010000003.1"/>
</dbReference>
<organism evidence="10 11">
    <name type="scientific">Acinetobacter entericus</name>
    <dbReference type="NCBI Taxonomy" id="2989714"/>
    <lineage>
        <taxon>Bacteria</taxon>
        <taxon>Pseudomonadati</taxon>
        <taxon>Pseudomonadota</taxon>
        <taxon>Gammaproteobacteria</taxon>
        <taxon>Moraxellales</taxon>
        <taxon>Moraxellaceae</taxon>
        <taxon>Acinetobacter</taxon>
    </lineage>
</organism>
<comment type="caution">
    <text evidence="10">The sequence shown here is derived from an EMBL/GenBank/DDBJ whole genome shotgun (WGS) entry which is preliminary data.</text>
</comment>